<accession>A0AAT9HC53</accession>
<dbReference type="GO" id="GO:0015833">
    <property type="term" value="P:peptide transport"/>
    <property type="evidence" value="ECO:0007669"/>
    <property type="project" value="TreeGrafter"/>
</dbReference>
<sequence>MSYDGVGPRAALRSVAFLTAGVLTVPVLAGCGSGDDPAGKPLAGADIARADRALIADEGTLRWAVDSVPATLNTFQADADTTTTRIAQAVLPSMYRMDGRGRPVRDPDYLESAEVVDTEPKQVVLYRLSQQAVWSDGREIGAADFAAQWRALSGKDTAYWTARNAGYDRIEKIERGKGNLEVKVTFSRPYADWRSLFTPCTRRRSWAPRTPSTTAPAGSSRSPPDPSR</sequence>
<gene>
    <name evidence="2" type="ORF">SHKM778_14030</name>
</gene>
<dbReference type="EMBL" id="AP035768">
    <property type="protein sequence ID" value="BFO15015.1"/>
    <property type="molecule type" value="Genomic_DNA"/>
</dbReference>
<feature type="region of interest" description="Disordered" evidence="1">
    <location>
        <begin position="204"/>
        <end position="228"/>
    </location>
</feature>
<proteinExistence type="predicted"/>
<feature type="compositionally biased region" description="Polar residues" evidence="1">
    <location>
        <begin position="210"/>
        <end position="222"/>
    </location>
</feature>
<dbReference type="SUPFAM" id="SSF53850">
    <property type="entry name" value="Periplasmic binding protein-like II"/>
    <property type="match status" value="1"/>
</dbReference>
<reference evidence="2" key="2">
    <citation type="submission" date="2024-07" db="EMBL/GenBank/DDBJ databases">
        <title>Streptomyces haneummycinica sp. nov., a new antibiotic-producing actinobacterium isolated from marine sediment.</title>
        <authorList>
            <person name="Uemura M."/>
            <person name="Hamada M."/>
            <person name="Hirano S."/>
            <person name="Kobayashi K."/>
            <person name="Ohshiro T."/>
            <person name="Kobayashi T."/>
            <person name="Terahara T."/>
        </authorList>
    </citation>
    <scope>NUCLEOTIDE SEQUENCE</scope>
    <source>
        <strain evidence="2">KM77-8</strain>
    </source>
</reference>
<dbReference type="AlphaFoldDB" id="A0AAT9HC53"/>
<dbReference type="InterPro" id="IPR039424">
    <property type="entry name" value="SBP_5"/>
</dbReference>
<protein>
    <recommendedName>
        <fullName evidence="3">Solute-binding protein family 5 domain-containing protein</fullName>
    </recommendedName>
</protein>
<dbReference type="PANTHER" id="PTHR30290">
    <property type="entry name" value="PERIPLASMIC BINDING COMPONENT OF ABC TRANSPORTER"/>
    <property type="match status" value="1"/>
</dbReference>
<dbReference type="Gene3D" id="3.90.76.10">
    <property type="entry name" value="Dipeptide-binding Protein, Domain 1"/>
    <property type="match status" value="1"/>
</dbReference>
<dbReference type="GO" id="GO:1904680">
    <property type="term" value="F:peptide transmembrane transporter activity"/>
    <property type="evidence" value="ECO:0007669"/>
    <property type="project" value="TreeGrafter"/>
</dbReference>
<evidence type="ECO:0000256" key="1">
    <source>
        <dbReference type="SAM" id="MobiDB-lite"/>
    </source>
</evidence>
<dbReference type="PANTHER" id="PTHR30290:SF65">
    <property type="entry name" value="MONOACYL PHOSPHATIDYLINOSITOL TETRAMANNOSIDE-BINDING PROTEIN LPQW-RELATED"/>
    <property type="match status" value="1"/>
</dbReference>
<name>A0AAT9HC53_9ACTN</name>
<reference evidence="2" key="1">
    <citation type="submission" date="2024-06" db="EMBL/GenBank/DDBJ databases">
        <authorList>
            <consortium name="consrtm"/>
            <person name="Uemura M."/>
            <person name="Terahara T."/>
        </authorList>
    </citation>
    <scope>NUCLEOTIDE SEQUENCE</scope>
    <source>
        <strain evidence="2">KM77-8</strain>
    </source>
</reference>
<evidence type="ECO:0000313" key="2">
    <source>
        <dbReference type="EMBL" id="BFO15015.1"/>
    </source>
</evidence>
<organism evidence="2">
    <name type="scientific">Streptomyces haneummycinicus</name>
    <dbReference type="NCBI Taxonomy" id="3074435"/>
    <lineage>
        <taxon>Bacteria</taxon>
        <taxon>Bacillati</taxon>
        <taxon>Actinomycetota</taxon>
        <taxon>Actinomycetes</taxon>
        <taxon>Kitasatosporales</taxon>
        <taxon>Streptomycetaceae</taxon>
        <taxon>Streptomyces</taxon>
    </lineage>
</organism>
<evidence type="ECO:0008006" key="3">
    <source>
        <dbReference type="Google" id="ProtNLM"/>
    </source>
</evidence>